<dbReference type="EMBL" id="GBRH01222002">
    <property type="protein sequence ID" value="JAD75893.1"/>
    <property type="molecule type" value="Transcribed_RNA"/>
</dbReference>
<dbReference type="AlphaFoldDB" id="A0A0A9CN68"/>
<reference evidence="1" key="1">
    <citation type="submission" date="2014-09" db="EMBL/GenBank/DDBJ databases">
        <authorList>
            <person name="Magalhaes I.L.F."/>
            <person name="Oliveira U."/>
            <person name="Santos F.R."/>
            <person name="Vidigal T.H.D.A."/>
            <person name="Brescovit A.D."/>
            <person name="Santos A.J."/>
        </authorList>
    </citation>
    <scope>NUCLEOTIDE SEQUENCE</scope>
    <source>
        <tissue evidence="1">Shoot tissue taken approximately 20 cm above the soil surface</tissue>
    </source>
</reference>
<protein>
    <submittedName>
        <fullName evidence="1">Uncharacterized protein</fullName>
    </submittedName>
</protein>
<sequence length="61" mass="7101">MLIACFIANIHTANQSISSLRKYEHFLIDSAIVSSYHLKQHLNPTWLLHSGIHEHLVRECY</sequence>
<accession>A0A0A9CN68</accession>
<organism evidence="1">
    <name type="scientific">Arundo donax</name>
    <name type="common">Giant reed</name>
    <name type="synonym">Donax arundinaceus</name>
    <dbReference type="NCBI Taxonomy" id="35708"/>
    <lineage>
        <taxon>Eukaryota</taxon>
        <taxon>Viridiplantae</taxon>
        <taxon>Streptophyta</taxon>
        <taxon>Embryophyta</taxon>
        <taxon>Tracheophyta</taxon>
        <taxon>Spermatophyta</taxon>
        <taxon>Magnoliopsida</taxon>
        <taxon>Liliopsida</taxon>
        <taxon>Poales</taxon>
        <taxon>Poaceae</taxon>
        <taxon>PACMAD clade</taxon>
        <taxon>Arundinoideae</taxon>
        <taxon>Arundineae</taxon>
        <taxon>Arundo</taxon>
    </lineage>
</organism>
<evidence type="ECO:0000313" key="1">
    <source>
        <dbReference type="EMBL" id="JAD75893.1"/>
    </source>
</evidence>
<proteinExistence type="predicted"/>
<name>A0A0A9CN68_ARUDO</name>
<reference evidence="1" key="2">
    <citation type="journal article" date="2015" name="Data Brief">
        <title>Shoot transcriptome of the giant reed, Arundo donax.</title>
        <authorList>
            <person name="Barrero R.A."/>
            <person name="Guerrero F.D."/>
            <person name="Moolhuijzen P."/>
            <person name="Goolsby J.A."/>
            <person name="Tidwell J."/>
            <person name="Bellgard S.E."/>
            <person name="Bellgard M.I."/>
        </authorList>
    </citation>
    <scope>NUCLEOTIDE SEQUENCE</scope>
    <source>
        <tissue evidence="1">Shoot tissue taken approximately 20 cm above the soil surface</tissue>
    </source>
</reference>